<dbReference type="InterPro" id="IPR008991">
    <property type="entry name" value="Translation_prot_SH3-like_sf"/>
</dbReference>
<dbReference type="UniPathway" id="UPA00345"/>
<comment type="subcellular location">
    <subcellularLocation>
        <location evidence="1 7">Cytoplasm</location>
    </subcellularLocation>
</comment>
<comment type="function">
    <text evidence="7">Involved in peptide bond synthesis. Stimulates efficient translation and peptide-bond synthesis on native or reconstituted 70S ribosomes in vitro. Probably functions indirectly by altering the affinity of the ribosome for aminoacyl-tRNA, thus increasing their reactivity as acceptors for peptidyl transferase.</text>
</comment>
<accession>A0A1F5KPS2</accession>
<evidence type="ECO:0000256" key="1">
    <source>
        <dbReference type="ARBA" id="ARBA00004496"/>
    </source>
</evidence>
<proteinExistence type="inferred from homology"/>
<dbReference type="AlphaFoldDB" id="A0A1F5KPS2"/>
<dbReference type="HAMAP" id="MF_00141">
    <property type="entry name" value="EF_P"/>
    <property type="match status" value="1"/>
</dbReference>
<dbReference type="Pfam" id="PF09285">
    <property type="entry name" value="Elong-fact-P_C"/>
    <property type="match status" value="1"/>
</dbReference>
<sequence>MAGNVNELRNGAFIKEGKDIFLVVTYEHMKTGRGSGNIKLKVRNVRTGSVVEKSFITGARVDEADVEKKKAQFLYRDGDSPAGEFNFMDPVSFEQFSLGGQALGEQIKYLKDGLDVVLIISDGEALGMELPMSLVYEITETGPGERGNTVSNVFKEATLENGLVVKVPMFMKIGEKVKVDTRSGEYVERVK</sequence>
<evidence type="ECO:0000313" key="13">
    <source>
        <dbReference type="Proteomes" id="UP000178565"/>
    </source>
</evidence>
<evidence type="ECO:0000259" key="11">
    <source>
        <dbReference type="SMART" id="SM01185"/>
    </source>
</evidence>
<dbReference type="InterPro" id="IPR012340">
    <property type="entry name" value="NA-bd_OB-fold"/>
</dbReference>
<evidence type="ECO:0000256" key="2">
    <source>
        <dbReference type="ARBA" id="ARBA00004815"/>
    </source>
</evidence>
<comment type="similarity">
    <text evidence="3 7 9">Belongs to the elongation factor P family.</text>
</comment>
<dbReference type="Pfam" id="PF08207">
    <property type="entry name" value="EFP_N"/>
    <property type="match status" value="1"/>
</dbReference>
<keyword evidence="4 7" id="KW-0963">Cytoplasm</keyword>
<dbReference type="InterPro" id="IPR020599">
    <property type="entry name" value="Transl_elong_fac_P/YeiP"/>
</dbReference>
<dbReference type="CDD" id="cd04470">
    <property type="entry name" value="S1_EF-P_repeat_1"/>
    <property type="match status" value="1"/>
</dbReference>
<dbReference type="Pfam" id="PF01132">
    <property type="entry name" value="EFP"/>
    <property type="match status" value="1"/>
</dbReference>
<evidence type="ECO:0000256" key="7">
    <source>
        <dbReference type="HAMAP-Rule" id="MF_00141"/>
    </source>
</evidence>
<dbReference type="GO" id="GO:0005829">
    <property type="term" value="C:cytosol"/>
    <property type="evidence" value="ECO:0007669"/>
    <property type="project" value="UniProtKB-ARBA"/>
</dbReference>
<dbReference type="SUPFAM" id="SSF50104">
    <property type="entry name" value="Translation proteins SH3-like domain"/>
    <property type="match status" value="1"/>
</dbReference>
<evidence type="ECO:0000256" key="5">
    <source>
        <dbReference type="ARBA" id="ARBA00022768"/>
    </source>
</evidence>
<dbReference type="Gene3D" id="2.30.30.30">
    <property type="match status" value="1"/>
</dbReference>
<dbReference type="FunFam" id="2.40.50.140:FF:000004">
    <property type="entry name" value="Elongation factor P"/>
    <property type="match status" value="1"/>
</dbReference>
<evidence type="ECO:0000259" key="10">
    <source>
        <dbReference type="SMART" id="SM00841"/>
    </source>
</evidence>
<keyword evidence="5 7" id="KW-0251">Elongation factor</keyword>
<evidence type="ECO:0000256" key="4">
    <source>
        <dbReference type="ARBA" id="ARBA00022490"/>
    </source>
</evidence>
<reference evidence="12 13" key="1">
    <citation type="journal article" date="2016" name="Nat. Commun.">
        <title>Thousands of microbial genomes shed light on interconnected biogeochemical processes in an aquifer system.</title>
        <authorList>
            <person name="Anantharaman K."/>
            <person name="Brown C.T."/>
            <person name="Hug L.A."/>
            <person name="Sharon I."/>
            <person name="Castelle C.J."/>
            <person name="Probst A.J."/>
            <person name="Thomas B.C."/>
            <person name="Singh A."/>
            <person name="Wilkins M.J."/>
            <person name="Karaoz U."/>
            <person name="Brodie E.L."/>
            <person name="Williams K.H."/>
            <person name="Hubbard S.S."/>
            <person name="Banfield J.F."/>
        </authorList>
    </citation>
    <scope>NUCLEOTIDE SEQUENCE [LARGE SCALE GENOMIC DNA]</scope>
</reference>
<dbReference type="SUPFAM" id="SSF50249">
    <property type="entry name" value="Nucleic acid-binding proteins"/>
    <property type="match status" value="2"/>
</dbReference>
<dbReference type="InterPro" id="IPR015365">
    <property type="entry name" value="Elong-fact-P_C"/>
</dbReference>
<dbReference type="PANTHER" id="PTHR30053:SF12">
    <property type="entry name" value="ELONGATION FACTOR P (EF-P) FAMILY PROTEIN"/>
    <property type="match status" value="1"/>
</dbReference>
<evidence type="ECO:0000256" key="6">
    <source>
        <dbReference type="ARBA" id="ARBA00022917"/>
    </source>
</evidence>
<comment type="caution">
    <text evidence="12">The sequence shown here is derived from an EMBL/GenBank/DDBJ whole genome shotgun (WGS) entry which is preliminary data.</text>
</comment>
<feature type="domain" description="Elongation factor P C-terminal" evidence="10">
    <location>
        <begin position="134"/>
        <end position="189"/>
    </location>
</feature>
<dbReference type="Proteomes" id="UP000178565">
    <property type="component" value="Unassembled WGS sequence"/>
</dbReference>
<dbReference type="CDD" id="cd05794">
    <property type="entry name" value="S1_EF-P_repeat_2"/>
    <property type="match status" value="1"/>
</dbReference>
<protein>
    <recommendedName>
        <fullName evidence="7 8">Elongation factor P</fullName>
        <shortName evidence="7">EF-P</shortName>
    </recommendedName>
</protein>
<dbReference type="GO" id="GO:0043043">
    <property type="term" value="P:peptide biosynthetic process"/>
    <property type="evidence" value="ECO:0007669"/>
    <property type="project" value="InterPro"/>
</dbReference>
<comment type="pathway">
    <text evidence="2 7">Protein biosynthesis; polypeptide chain elongation.</text>
</comment>
<dbReference type="GO" id="GO:0003746">
    <property type="term" value="F:translation elongation factor activity"/>
    <property type="evidence" value="ECO:0007669"/>
    <property type="project" value="UniProtKB-UniRule"/>
</dbReference>
<feature type="domain" description="Translation elongation factor P/YeiP central" evidence="11">
    <location>
        <begin position="68"/>
        <end position="126"/>
    </location>
</feature>
<dbReference type="NCBIfam" id="NF001810">
    <property type="entry name" value="PRK00529.1"/>
    <property type="match status" value="1"/>
</dbReference>
<dbReference type="STRING" id="1797785.A3B45_01220"/>
<dbReference type="PANTHER" id="PTHR30053">
    <property type="entry name" value="ELONGATION FACTOR P"/>
    <property type="match status" value="1"/>
</dbReference>
<evidence type="ECO:0000256" key="9">
    <source>
        <dbReference type="RuleBase" id="RU004389"/>
    </source>
</evidence>
<dbReference type="SMART" id="SM00841">
    <property type="entry name" value="Elong-fact-P_C"/>
    <property type="match status" value="1"/>
</dbReference>
<dbReference type="InterPro" id="IPR014722">
    <property type="entry name" value="Rib_uL2_dom2"/>
</dbReference>
<organism evidence="12 13">
    <name type="scientific">Candidatus Daviesbacteria bacterium RIFCSPLOWO2_01_FULL_39_12</name>
    <dbReference type="NCBI Taxonomy" id="1797785"/>
    <lineage>
        <taxon>Bacteria</taxon>
        <taxon>Candidatus Daviesiibacteriota</taxon>
    </lineage>
</organism>
<dbReference type="Gene3D" id="2.40.50.140">
    <property type="entry name" value="Nucleic acid-binding proteins"/>
    <property type="match status" value="2"/>
</dbReference>
<dbReference type="PIRSF" id="PIRSF005901">
    <property type="entry name" value="EF-P"/>
    <property type="match status" value="1"/>
</dbReference>
<dbReference type="SMART" id="SM01185">
    <property type="entry name" value="EFP"/>
    <property type="match status" value="1"/>
</dbReference>
<dbReference type="InterPro" id="IPR013185">
    <property type="entry name" value="Transl_elong_KOW-like"/>
</dbReference>
<evidence type="ECO:0000256" key="3">
    <source>
        <dbReference type="ARBA" id="ARBA00009479"/>
    </source>
</evidence>
<name>A0A1F5KPS2_9BACT</name>
<evidence type="ECO:0000313" key="12">
    <source>
        <dbReference type="EMBL" id="OGE42844.1"/>
    </source>
</evidence>
<dbReference type="InterPro" id="IPR011768">
    <property type="entry name" value="Transl_elongation_fac_P"/>
</dbReference>
<dbReference type="InterPro" id="IPR001059">
    <property type="entry name" value="Transl_elong_P/YeiP_cen"/>
</dbReference>
<gene>
    <name evidence="7" type="primary">efp</name>
    <name evidence="12" type="ORF">A3B45_01220</name>
</gene>
<keyword evidence="6 7" id="KW-0648">Protein biosynthesis</keyword>
<dbReference type="NCBIfam" id="TIGR00038">
    <property type="entry name" value="efp"/>
    <property type="match status" value="1"/>
</dbReference>
<dbReference type="EMBL" id="MFDM01000020">
    <property type="protein sequence ID" value="OGE42844.1"/>
    <property type="molecule type" value="Genomic_DNA"/>
</dbReference>
<evidence type="ECO:0000256" key="8">
    <source>
        <dbReference type="NCBIfam" id="TIGR00038"/>
    </source>
</evidence>